<comment type="caution">
    <text evidence="2">The sequence shown here is derived from an EMBL/GenBank/DDBJ whole genome shotgun (WGS) entry which is preliminary data.</text>
</comment>
<dbReference type="Pfam" id="PF08818">
    <property type="entry name" value="DUF1801"/>
    <property type="match status" value="1"/>
</dbReference>
<protein>
    <recommendedName>
        <fullName evidence="1">YdhG-like domain-containing protein</fullName>
    </recommendedName>
</protein>
<dbReference type="Proteomes" id="UP000230292">
    <property type="component" value="Unassembled WGS sequence"/>
</dbReference>
<evidence type="ECO:0000259" key="1">
    <source>
        <dbReference type="Pfam" id="PF08818"/>
    </source>
</evidence>
<evidence type="ECO:0000313" key="3">
    <source>
        <dbReference type="Proteomes" id="UP000230292"/>
    </source>
</evidence>
<sequence length="146" mass="16710">MAEIKTKLNQTSVATFVESITDQDKKRDSKEILKLLRRVTGKKPEMWGSSIVGFGRYTYTGSDKKTNAWMAIGFSPRKENLTLYIMPGYSFDTMKALLMKLGKHKTGKSCLYIKKLEDIDMKILERIVKTGYKMIAGKHINYGKDK</sequence>
<dbReference type="SUPFAM" id="SSF159888">
    <property type="entry name" value="YdhG-like"/>
    <property type="match status" value="1"/>
</dbReference>
<gene>
    <name evidence="2" type="ORF">COW24_05885</name>
</gene>
<feature type="domain" description="YdhG-like" evidence="1">
    <location>
        <begin position="30"/>
        <end position="129"/>
    </location>
</feature>
<proteinExistence type="predicted"/>
<accession>A0A2M7H278</accession>
<dbReference type="InterPro" id="IPR014922">
    <property type="entry name" value="YdhG-like"/>
</dbReference>
<organism evidence="2 3">
    <name type="scientific">Candidatus Kerfeldbacteria bacterium CG15_BIG_FIL_POST_REV_8_21_14_020_45_12</name>
    <dbReference type="NCBI Taxonomy" id="2014247"/>
    <lineage>
        <taxon>Bacteria</taxon>
        <taxon>Candidatus Kerfeldiibacteriota</taxon>
    </lineage>
</organism>
<dbReference type="EMBL" id="PFGC01000061">
    <property type="protein sequence ID" value="PIW36336.1"/>
    <property type="molecule type" value="Genomic_DNA"/>
</dbReference>
<reference evidence="2 3" key="1">
    <citation type="submission" date="2017-09" db="EMBL/GenBank/DDBJ databases">
        <title>Depth-based differentiation of microbial function through sediment-hosted aquifers and enrichment of novel symbionts in the deep terrestrial subsurface.</title>
        <authorList>
            <person name="Probst A.J."/>
            <person name="Ladd B."/>
            <person name="Jarett J.K."/>
            <person name="Geller-Mcgrath D.E."/>
            <person name="Sieber C.M."/>
            <person name="Emerson J.B."/>
            <person name="Anantharaman K."/>
            <person name="Thomas B.C."/>
            <person name="Malmstrom R."/>
            <person name="Stieglmeier M."/>
            <person name="Klingl A."/>
            <person name="Woyke T."/>
            <person name="Ryan C.M."/>
            <person name="Banfield J.F."/>
        </authorList>
    </citation>
    <scope>NUCLEOTIDE SEQUENCE [LARGE SCALE GENOMIC DNA]</scope>
    <source>
        <strain evidence="2">CG15_BIG_FIL_POST_REV_8_21_14_020_45_12</strain>
    </source>
</reference>
<name>A0A2M7H278_9BACT</name>
<dbReference type="AlphaFoldDB" id="A0A2M7H278"/>
<evidence type="ECO:0000313" key="2">
    <source>
        <dbReference type="EMBL" id="PIW36336.1"/>
    </source>
</evidence>